<gene>
    <name evidence="1" type="ORF">EVAR_90344_1</name>
</gene>
<dbReference type="AlphaFoldDB" id="A0A4C1YLF8"/>
<dbReference type="EMBL" id="BGZK01001238">
    <property type="protein sequence ID" value="GBP75175.1"/>
    <property type="molecule type" value="Genomic_DNA"/>
</dbReference>
<evidence type="ECO:0000313" key="2">
    <source>
        <dbReference type="Proteomes" id="UP000299102"/>
    </source>
</evidence>
<proteinExistence type="predicted"/>
<sequence length="227" mass="25594">MKRALLLTRPDVIISTPKFIGAVPPLLIRSCKLILCLCEMGEGFDYHSPESGVWPRKQYIRGVEICAGVRIEGSLGTVETKGGWNQTKYLANDYEEREGRKGRTKRMTGPNTYLNDATFCAQCSCVQEIVLITQKALTLKRRFKSPPNTFTDVETVRACRIHSDIGTGTHADLTQLRPSFQCVRFVAAAYDSDVIYDRSYSYFSLLTPSSVFGRDRRRVHRGPGSRM</sequence>
<comment type="caution">
    <text evidence="1">The sequence shown here is derived from an EMBL/GenBank/DDBJ whole genome shotgun (WGS) entry which is preliminary data.</text>
</comment>
<keyword evidence="2" id="KW-1185">Reference proteome</keyword>
<organism evidence="1 2">
    <name type="scientific">Eumeta variegata</name>
    <name type="common">Bagworm moth</name>
    <name type="synonym">Eumeta japonica</name>
    <dbReference type="NCBI Taxonomy" id="151549"/>
    <lineage>
        <taxon>Eukaryota</taxon>
        <taxon>Metazoa</taxon>
        <taxon>Ecdysozoa</taxon>
        <taxon>Arthropoda</taxon>
        <taxon>Hexapoda</taxon>
        <taxon>Insecta</taxon>
        <taxon>Pterygota</taxon>
        <taxon>Neoptera</taxon>
        <taxon>Endopterygota</taxon>
        <taxon>Lepidoptera</taxon>
        <taxon>Glossata</taxon>
        <taxon>Ditrysia</taxon>
        <taxon>Tineoidea</taxon>
        <taxon>Psychidae</taxon>
        <taxon>Oiketicinae</taxon>
        <taxon>Eumeta</taxon>
    </lineage>
</organism>
<accession>A0A4C1YLF8</accession>
<name>A0A4C1YLF8_EUMVA</name>
<dbReference type="Proteomes" id="UP000299102">
    <property type="component" value="Unassembled WGS sequence"/>
</dbReference>
<protein>
    <submittedName>
        <fullName evidence="1">Uncharacterized protein</fullName>
    </submittedName>
</protein>
<reference evidence="1 2" key="1">
    <citation type="journal article" date="2019" name="Commun. Biol.">
        <title>The bagworm genome reveals a unique fibroin gene that provides high tensile strength.</title>
        <authorList>
            <person name="Kono N."/>
            <person name="Nakamura H."/>
            <person name="Ohtoshi R."/>
            <person name="Tomita M."/>
            <person name="Numata K."/>
            <person name="Arakawa K."/>
        </authorList>
    </citation>
    <scope>NUCLEOTIDE SEQUENCE [LARGE SCALE GENOMIC DNA]</scope>
</reference>
<evidence type="ECO:0000313" key="1">
    <source>
        <dbReference type="EMBL" id="GBP75175.1"/>
    </source>
</evidence>